<evidence type="ECO:0000313" key="3">
    <source>
        <dbReference type="Proteomes" id="UP000321570"/>
    </source>
</evidence>
<dbReference type="InterPro" id="IPR025714">
    <property type="entry name" value="Methyltranfer_dom"/>
</dbReference>
<proteinExistence type="predicted"/>
<organism evidence="2 3">
    <name type="scientific">Hymenolepis diminuta</name>
    <name type="common">Rat tapeworm</name>
    <dbReference type="NCBI Taxonomy" id="6216"/>
    <lineage>
        <taxon>Eukaryota</taxon>
        <taxon>Metazoa</taxon>
        <taxon>Spiralia</taxon>
        <taxon>Lophotrochozoa</taxon>
        <taxon>Platyhelminthes</taxon>
        <taxon>Cestoda</taxon>
        <taxon>Eucestoda</taxon>
        <taxon>Cyclophyllidea</taxon>
        <taxon>Hymenolepididae</taxon>
        <taxon>Hymenolepis</taxon>
    </lineage>
</organism>
<reference evidence="2 3" key="1">
    <citation type="submission" date="2019-07" db="EMBL/GenBank/DDBJ databases">
        <authorList>
            <person name="Jastrzebski P J."/>
            <person name="Paukszto L."/>
            <person name="Jastrzebski P J."/>
        </authorList>
    </citation>
    <scope>NUCLEOTIDE SEQUENCE [LARGE SCALE GENOMIC DNA]</scope>
    <source>
        <strain evidence="2 3">WMS-il1</strain>
    </source>
</reference>
<dbReference type="Proteomes" id="UP000321570">
    <property type="component" value="Unassembled WGS sequence"/>
</dbReference>
<evidence type="ECO:0000259" key="1">
    <source>
        <dbReference type="Pfam" id="PF13679"/>
    </source>
</evidence>
<feature type="domain" description="Methyltransferase" evidence="1">
    <location>
        <begin position="197"/>
        <end position="325"/>
    </location>
</feature>
<keyword evidence="3" id="KW-1185">Reference proteome</keyword>
<gene>
    <name evidence="2" type="ORF">WMSIL1_LOCUS13574</name>
</gene>
<accession>A0A564Z823</accession>
<name>A0A564Z823_HYMDI</name>
<dbReference type="AlphaFoldDB" id="A0A564Z823"/>
<dbReference type="PANTHER" id="PTHR12496">
    <property type="entry name" value="CGI-41 METHYLTRANSFERASE"/>
    <property type="match status" value="1"/>
</dbReference>
<protein>
    <recommendedName>
        <fullName evidence="1">Methyltransferase domain-containing protein</fullName>
    </recommendedName>
</protein>
<dbReference type="PANTHER" id="PTHR12496:SF0">
    <property type="entry name" value="METHYLTRANSFERASE DOMAIN-CONTAINING PROTEIN"/>
    <property type="match status" value="1"/>
</dbReference>
<dbReference type="Pfam" id="PF13679">
    <property type="entry name" value="Methyltransf_32"/>
    <property type="match status" value="1"/>
</dbReference>
<sequence>MSRDNLLDRVLSLLSAHSWLYTFKWTELLTCPNLDPTEACPKDWADALSSGKITDLQEFIISGKAPSSWPVSLKAFASQCLTLTQELIQSASNTPPIVDSSTSQSSSNGVLSLNESAGYLSYNIELEKAAPRKVKQKKHHEIEIMSAFLCDLLQNSAILVDNPYKSDKINTFQTAPFESWMDSQNKKFYRVKLPLSAMVLVDLGSGLGHLPRRVMQRLGANCSSIRGVAVEADPKLHSTALNMESKEQEPNKRLIRVLARIEKTSIDQFKSQLSKVLNADKQDTGYILCGLHCCGDLSEAALKMFHVDSNAQGIVLVSCCYHKMSLRDSGCQGEVENQSLSFPLSSELRSALQRCPLSTEKSLKMTVALRLACQWSPQQWSQWSPSEIYEHRVRVFIRSLLEVHLNPRSAPLENVSSVKRLTRHPAVITFPSQSDLNSIKQPFPELIDHWRSLEAIAKCDCTAHIDVRELTWLAQGGEKVWDLLPGLTALQQLVQPLLEALILADRLWSLESCSEVGYATLVRLFDPVQSPRCMALVAVKKTD</sequence>
<evidence type="ECO:0000313" key="2">
    <source>
        <dbReference type="EMBL" id="VUZ55661.1"/>
    </source>
</evidence>
<dbReference type="InterPro" id="IPR052220">
    <property type="entry name" value="METTL25"/>
</dbReference>
<dbReference type="EMBL" id="CABIJS010000697">
    <property type="protein sequence ID" value="VUZ55661.1"/>
    <property type="molecule type" value="Genomic_DNA"/>
</dbReference>